<dbReference type="STRING" id="1441095.AM592_01200"/>
<dbReference type="AlphaFoldDB" id="A0A0M5JDF8"/>
<evidence type="ECO:0000313" key="2">
    <source>
        <dbReference type="EMBL" id="ALC80369.1"/>
    </source>
</evidence>
<feature type="domain" description="YtkA-like" evidence="1">
    <location>
        <begin position="30"/>
        <end position="113"/>
    </location>
</feature>
<keyword evidence="3" id="KW-1185">Reference proteome</keyword>
<reference evidence="2 3" key="2">
    <citation type="journal article" date="2016" name="Int. J. Syst. Evol. Microbiol.">
        <title>Bacillus gobiensis sp. nov., isolated from a soil sample.</title>
        <authorList>
            <person name="Liu B."/>
            <person name="Liu G.H."/>
            <person name="Cetin S."/>
            <person name="Schumann P."/>
            <person name="Pan Z.Z."/>
            <person name="Chen Q.Q."/>
        </authorList>
    </citation>
    <scope>NUCLEOTIDE SEQUENCE [LARGE SCALE GENOMIC DNA]</scope>
    <source>
        <strain evidence="2 3">FJAT-4402</strain>
    </source>
</reference>
<evidence type="ECO:0000259" key="1">
    <source>
        <dbReference type="Pfam" id="PF13115"/>
    </source>
</evidence>
<dbReference type="InterPro" id="IPR032693">
    <property type="entry name" value="YtkA-like_dom"/>
</dbReference>
<sequence>MKFIIKGISITILFILLTSCKDNQAHSEKAVQEPIKVEILAPNELSIDKTVKLQVKVTQANESVNDADEVEFEIWKGDDRDHSVMLPARNVRDGIYEVSRSFDDEGIYNIQTHVTARSMHSMPTKQVVVGDVNKDVQEEH</sequence>
<proteinExistence type="predicted"/>
<dbReference type="EMBL" id="CP012600">
    <property type="protein sequence ID" value="ALC80369.1"/>
    <property type="molecule type" value="Genomic_DNA"/>
</dbReference>
<organism evidence="2 3">
    <name type="scientific">Bacillus gobiensis</name>
    <dbReference type="NCBI Taxonomy" id="1441095"/>
    <lineage>
        <taxon>Bacteria</taxon>
        <taxon>Bacillati</taxon>
        <taxon>Bacillota</taxon>
        <taxon>Bacilli</taxon>
        <taxon>Bacillales</taxon>
        <taxon>Bacillaceae</taxon>
        <taxon>Bacillus</taxon>
    </lineage>
</organism>
<gene>
    <name evidence="2" type="ORF">AM592_01200</name>
</gene>
<dbReference type="PATRIC" id="fig|1441095.3.peg.266"/>
<dbReference type="Pfam" id="PF13115">
    <property type="entry name" value="YtkA"/>
    <property type="match status" value="1"/>
</dbReference>
<evidence type="ECO:0000313" key="3">
    <source>
        <dbReference type="Proteomes" id="UP000067625"/>
    </source>
</evidence>
<dbReference type="RefSeq" id="WP_053602094.1">
    <property type="nucleotide sequence ID" value="NZ_CP012600.1"/>
</dbReference>
<dbReference type="OrthoDB" id="2679563at2"/>
<protein>
    <recommendedName>
        <fullName evidence="1">YtkA-like domain-containing protein</fullName>
    </recommendedName>
</protein>
<dbReference type="PROSITE" id="PS51257">
    <property type="entry name" value="PROKAR_LIPOPROTEIN"/>
    <property type="match status" value="1"/>
</dbReference>
<name>A0A0M5JDF8_9BACI</name>
<dbReference type="Proteomes" id="UP000067625">
    <property type="component" value="Chromosome"/>
</dbReference>
<accession>A0A0M5JDF8</accession>
<reference evidence="3" key="1">
    <citation type="submission" date="2015-08" db="EMBL/GenBank/DDBJ databases">
        <title>Genome sequencing project for genomic taxonomy and phylogenomics of Bacillus-like bacteria.</title>
        <authorList>
            <person name="Liu B."/>
            <person name="Wang J."/>
            <person name="Zhu Y."/>
            <person name="Liu G."/>
            <person name="Chen Q."/>
            <person name="Chen Z."/>
            <person name="Lan J."/>
            <person name="Che J."/>
            <person name="Ge C."/>
            <person name="Shi H."/>
            <person name="Pan Z."/>
            <person name="Liu X."/>
        </authorList>
    </citation>
    <scope>NUCLEOTIDE SEQUENCE [LARGE SCALE GENOMIC DNA]</scope>
    <source>
        <strain evidence="3">FJAT-4402</strain>
    </source>
</reference>